<dbReference type="AlphaFoldDB" id="A0A7Z2VN72"/>
<organism evidence="2 3">
    <name type="scientific">Cohnella herbarum</name>
    <dbReference type="NCBI Taxonomy" id="2728023"/>
    <lineage>
        <taxon>Bacteria</taxon>
        <taxon>Bacillati</taxon>
        <taxon>Bacillota</taxon>
        <taxon>Bacilli</taxon>
        <taxon>Bacillales</taxon>
        <taxon>Paenibacillaceae</taxon>
        <taxon>Cohnella</taxon>
    </lineage>
</organism>
<dbReference type="GO" id="GO:0004040">
    <property type="term" value="F:amidase activity"/>
    <property type="evidence" value="ECO:0007669"/>
    <property type="project" value="UniProtKB-EC"/>
</dbReference>
<proteinExistence type="predicted"/>
<dbReference type="Gene3D" id="3.90.1300.10">
    <property type="entry name" value="Amidase signature (AS) domain"/>
    <property type="match status" value="1"/>
</dbReference>
<sequence length="501" mass="53860">MRKTREAPKLNKKIEQWIIEADIMSMQKAMECGETTSEQLVLIYLARIEQYDKELKSVLEINPDAVAIARALDYERNERGSRGRLHGIPLLLKDNIGTHDRTHTSAGSIALADWTPPEDSFLASKLRKAGAVLLGKTNMTEWANFMSPTMWAGYSSRGGLTLNPYGPGKLFVGGSSSGSASAVAANLVAGAIGTETSGSIISPSSQNCIVGIKPTVGLVSRSGIIPASVSQDTAGPMARTVSDAAIILGAMTGVDASDSATEASRDRYFQDYTSFLITDGLKDARIGIPRGYYRDLDEAGLAIMEAAIAVLRDRGATIIDPVKLPCEDEDASSNILQYEFKRVLNDYLSGLDATMPVHNLREVIQYNELHSDRALKYGKGTLEQLEKTSDSITDEVYAEQLDKSRGRARNRGIDYVIEQHGLDALLFAGNHGTDVAAKAGYPLITVPAGYAATGVVAPGGYITNGPHGVTFSGTAFSEPTLIKLAYGFEQATKIRFPPDLS</sequence>
<dbReference type="NCBIfam" id="NF005300">
    <property type="entry name" value="PRK06828.1"/>
    <property type="match status" value="1"/>
</dbReference>
<dbReference type="KEGG" id="cheb:HH215_24855"/>
<keyword evidence="3" id="KW-1185">Reference proteome</keyword>
<gene>
    <name evidence="2" type="ORF">HH215_24855</name>
</gene>
<dbReference type="EC" id="3.5.1.4" evidence="2"/>
<name>A0A7Z2VN72_9BACL</name>
<keyword evidence="2" id="KW-0378">Hydrolase</keyword>
<dbReference type="InterPro" id="IPR023631">
    <property type="entry name" value="Amidase_dom"/>
</dbReference>
<protein>
    <submittedName>
        <fullName evidence="2">Amidase</fullName>
        <ecNumber evidence="2">3.5.1.4</ecNumber>
    </submittedName>
</protein>
<evidence type="ECO:0000313" key="3">
    <source>
        <dbReference type="Proteomes" id="UP000502248"/>
    </source>
</evidence>
<feature type="domain" description="Amidase" evidence="1">
    <location>
        <begin position="40"/>
        <end position="426"/>
    </location>
</feature>
<reference evidence="2 3" key="1">
    <citation type="submission" date="2020-04" db="EMBL/GenBank/DDBJ databases">
        <title>Genome sequencing of novel species.</title>
        <authorList>
            <person name="Heo J."/>
            <person name="Kim S.-J."/>
            <person name="Kim J.-S."/>
            <person name="Hong S.-B."/>
            <person name="Kwon S.-W."/>
        </authorList>
    </citation>
    <scope>NUCLEOTIDE SEQUENCE [LARGE SCALE GENOMIC DNA]</scope>
    <source>
        <strain evidence="2 3">MFER-1</strain>
    </source>
</reference>
<dbReference type="EMBL" id="CP051680">
    <property type="protein sequence ID" value="QJD86087.1"/>
    <property type="molecule type" value="Genomic_DNA"/>
</dbReference>
<dbReference type="Pfam" id="PF01425">
    <property type="entry name" value="Amidase"/>
    <property type="match status" value="1"/>
</dbReference>
<dbReference type="InterPro" id="IPR036928">
    <property type="entry name" value="AS_sf"/>
</dbReference>
<dbReference type="Proteomes" id="UP000502248">
    <property type="component" value="Chromosome"/>
</dbReference>
<dbReference type="RefSeq" id="WP_169282339.1">
    <property type="nucleotide sequence ID" value="NZ_CP051680.1"/>
</dbReference>
<evidence type="ECO:0000259" key="1">
    <source>
        <dbReference type="Pfam" id="PF01425"/>
    </source>
</evidence>
<evidence type="ECO:0000313" key="2">
    <source>
        <dbReference type="EMBL" id="QJD86087.1"/>
    </source>
</evidence>
<dbReference type="SUPFAM" id="SSF75304">
    <property type="entry name" value="Amidase signature (AS) enzymes"/>
    <property type="match status" value="1"/>
</dbReference>
<dbReference type="PANTHER" id="PTHR42678">
    <property type="entry name" value="AMIDASE"/>
    <property type="match status" value="1"/>
</dbReference>
<dbReference type="PANTHER" id="PTHR42678:SF34">
    <property type="entry name" value="OS04G0183300 PROTEIN"/>
    <property type="match status" value="1"/>
</dbReference>
<accession>A0A7Z2VN72</accession>